<dbReference type="CDD" id="cd02440">
    <property type="entry name" value="AdoMet_MTases"/>
    <property type="match status" value="1"/>
</dbReference>
<evidence type="ECO:0000259" key="1">
    <source>
        <dbReference type="Pfam" id="PF05175"/>
    </source>
</evidence>
<dbReference type="Proteomes" id="UP000371041">
    <property type="component" value="Chromosome"/>
</dbReference>
<name>A0A5Q3QEQ3_9PSEU</name>
<dbReference type="AlphaFoldDB" id="A0A5Q3QEQ3"/>
<keyword evidence="2" id="KW-0489">Methyltransferase</keyword>
<accession>A0A5Q3QEQ3</accession>
<evidence type="ECO:0000313" key="2">
    <source>
        <dbReference type="EMBL" id="QGK69939.1"/>
    </source>
</evidence>
<dbReference type="Gene3D" id="3.40.50.150">
    <property type="entry name" value="Vaccinia Virus protein VP39"/>
    <property type="match status" value="1"/>
</dbReference>
<dbReference type="InterPro" id="IPR029063">
    <property type="entry name" value="SAM-dependent_MTases_sf"/>
</dbReference>
<dbReference type="InterPro" id="IPR007848">
    <property type="entry name" value="Small_mtfrase_dom"/>
</dbReference>
<feature type="domain" description="Methyltransferase small" evidence="1">
    <location>
        <begin position="63"/>
        <end position="181"/>
    </location>
</feature>
<dbReference type="PROSITE" id="PS00092">
    <property type="entry name" value="N6_MTASE"/>
    <property type="match status" value="1"/>
</dbReference>
<dbReference type="GO" id="GO:0003676">
    <property type="term" value="F:nucleic acid binding"/>
    <property type="evidence" value="ECO:0007669"/>
    <property type="project" value="InterPro"/>
</dbReference>
<dbReference type="SUPFAM" id="SSF53335">
    <property type="entry name" value="S-adenosyl-L-methionine-dependent methyltransferases"/>
    <property type="match status" value="1"/>
</dbReference>
<dbReference type="GO" id="GO:0036009">
    <property type="term" value="F:protein-glutamine N-methyltransferase activity"/>
    <property type="evidence" value="ECO:0007669"/>
    <property type="project" value="TreeGrafter"/>
</dbReference>
<organism evidence="2 3">
    <name type="scientific">Allosaccharopolyspora coralli</name>
    <dbReference type="NCBI Taxonomy" id="2665642"/>
    <lineage>
        <taxon>Bacteria</taxon>
        <taxon>Bacillati</taxon>
        <taxon>Actinomycetota</taxon>
        <taxon>Actinomycetes</taxon>
        <taxon>Pseudonocardiales</taxon>
        <taxon>Pseudonocardiaceae</taxon>
        <taxon>Allosaccharopolyspora</taxon>
    </lineage>
</organism>
<protein>
    <submittedName>
        <fullName evidence="2">Methyltransferase</fullName>
    </submittedName>
</protein>
<dbReference type="EMBL" id="CP045929">
    <property type="protein sequence ID" value="QGK69939.1"/>
    <property type="molecule type" value="Genomic_DNA"/>
</dbReference>
<reference evidence="3" key="1">
    <citation type="submission" date="2019-11" db="EMBL/GenBank/DDBJ databases">
        <title>The complete genome sequence of Saccharopolyspora sp. E2A.</title>
        <authorList>
            <person name="Zhang G."/>
        </authorList>
    </citation>
    <scope>NUCLEOTIDE SEQUENCE [LARGE SCALE GENOMIC DNA]</scope>
    <source>
        <strain evidence="3">E2A</strain>
    </source>
</reference>
<dbReference type="Pfam" id="PF05175">
    <property type="entry name" value="MTS"/>
    <property type="match status" value="1"/>
</dbReference>
<gene>
    <name evidence="2" type="ORF">GIY23_10775</name>
</gene>
<dbReference type="PANTHER" id="PTHR18895:SF74">
    <property type="entry name" value="MTRF1L RELEASE FACTOR GLUTAMINE METHYLTRANSFERASE"/>
    <property type="match status" value="1"/>
</dbReference>
<dbReference type="GO" id="GO:0032259">
    <property type="term" value="P:methylation"/>
    <property type="evidence" value="ECO:0007669"/>
    <property type="project" value="UniProtKB-KW"/>
</dbReference>
<dbReference type="PANTHER" id="PTHR18895">
    <property type="entry name" value="HEMK METHYLTRANSFERASE"/>
    <property type="match status" value="1"/>
</dbReference>
<dbReference type="InterPro" id="IPR050320">
    <property type="entry name" value="N5-glutamine_MTase"/>
</dbReference>
<dbReference type="RefSeq" id="WP_154076532.1">
    <property type="nucleotide sequence ID" value="NZ_CP045929.1"/>
</dbReference>
<sequence>MRSYQPTGTPQEQEAIRRWHEAAYAELRARDTETVSYFDFEFVVPPTVFPPQPVSHLLGRSVLAETRATDRVLDLGTGSGVNAVLAASISDDVLGVDVNPDAVDCARANAERNGLAARFRQSDLFDGADGRFDLVVFDPPFRWFPARDMLERATTDEDYATMRRFAGEVGAHLAPGGRVLLFFGTSGDLGYLDHLIDETSLRRETVATETLHRADTSVDYVVYRLTTP</sequence>
<dbReference type="KEGG" id="sace:GIY23_10775"/>
<keyword evidence="3" id="KW-1185">Reference proteome</keyword>
<dbReference type="InterPro" id="IPR002052">
    <property type="entry name" value="DNA_methylase_N6_adenine_CS"/>
</dbReference>
<keyword evidence="2" id="KW-0808">Transferase</keyword>
<evidence type="ECO:0000313" key="3">
    <source>
        <dbReference type="Proteomes" id="UP000371041"/>
    </source>
</evidence>
<proteinExistence type="predicted"/>